<keyword evidence="2" id="KW-0255">Endonuclease</keyword>
<evidence type="ECO:0000313" key="2">
    <source>
        <dbReference type="EMBL" id="TYP92572.1"/>
    </source>
</evidence>
<reference evidence="2 3" key="1">
    <citation type="submission" date="2019-07" db="EMBL/GenBank/DDBJ databases">
        <title>Genomic Encyclopedia of Archaeal and Bacterial Type Strains, Phase II (KMG-II): from individual species to whole genera.</title>
        <authorList>
            <person name="Goeker M."/>
        </authorList>
    </citation>
    <scope>NUCLEOTIDE SEQUENCE [LARGE SCALE GENOMIC DNA]</scope>
    <source>
        <strain evidence="2 3">DSM 21935</strain>
    </source>
</reference>
<dbReference type="OrthoDB" id="9802901at2"/>
<protein>
    <submittedName>
        <fullName evidence="2">5-methylcytosine-specific restriction endonuclease McrA</fullName>
    </submittedName>
</protein>
<dbReference type="InterPro" id="IPR052892">
    <property type="entry name" value="NA-targeting_endonuclease"/>
</dbReference>
<comment type="caution">
    <text evidence="2">The sequence shown here is derived from an EMBL/GenBank/DDBJ whole genome shotgun (WGS) entry which is preliminary data.</text>
</comment>
<feature type="domain" description="HNH nuclease" evidence="1">
    <location>
        <begin position="71"/>
        <end position="121"/>
    </location>
</feature>
<accession>A0A5D3YG88</accession>
<keyword evidence="2" id="KW-0378">Hydrolase</keyword>
<keyword evidence="3" id="KW-1185">Reference proteome</keyword>
<proteinExistence type="predicted"/>
<evidence type="ECO:0000259" key="1">
    <source>
        <dbReference type="SMART" id="SM00507"/>
    </source>
</evidence>
<gene>
    <name evidence="2" type="ORF">LX73_1934</name>
</gene>
<dbReference type="PANTHER" id="PTHR33877:SF2">
    <property type="entry name" value="OS07G0170200 PROTEIN"/>
    <property type="match status" value="1"/>
</dbReference>
<evidence type="ECO:0000313" key="3">
    <source>
        <dbReference type="Proteomes" id="UP000324595"/>
    </source>
</evidence>
<dbReference type="Proteomes" id="UP000324595">
    <property type="component" value="Unassembled WGS sequence"/>
</dbReference>
<sequence>MDARVLVLNKDYQPLSICSVHRSIKLLFLDKAEMVHDYPERKVRTVSKEYDYPSVIRLRRFINIPYNKIVLTRHNIMKRDAKTCQYCGSSHNLTIDHVVPKSRGGKDTWENLVTACDECNVKKGNRTPEEATMPLKKKPYRPIHITFLQSILGSVEEDWKPYLYMTN</sequence>
<dbReference type="EMBL" id="VNHY01000003">
    <property type="protein sequence ID" value="TYP92572.1"/>
    <property type="molecule type" value="Genomic_DNA"/>
</dbReference>
<keyword evidence="2" id="KW-0540">Nuclease</keyword>
<dbReference type="PANTHER" id="PTHR33877">
    <property type="entry name" value="SLL1193 PROTEIN"/>
    <property type="match status" value="1"/>
</dbReference>
<dbReference type="AlphaFoldDB" id="A0A5D3YG88"/>
<dbReference type="CDD" id="cd00085">
    <property type="entry name" value="HNHc"/>
    <property type="match status" value="1"/>
</dbReference>
<dbReference type="InterPro" id="IPR003615">
    <property type="entry name" value="HNH_nuc"/>
</dbReference>
<dbReference type="Pfam" id="PF14279">
    <property type="entry name" value="HNH_5"/>
    <property type="match status" value="1"/>
</dbReference>
<dbReference type="GO" id="GO:0004519">
    <property type="term" value="F:endonuclease activity"/>
    <property type="evidence" value="ECO:0007669"/>
    <property type="project" value="UniProtKB-KW"/>
</dbReference>
<dbReference type="Gene3D" id="1.10.30.50">
    <property type="match status" value="1"/>
</dbReference>
<dbReference type="InterPro" id="IPR029471">
    <property type="entry name" value="HNH_5"/>
</dbReference>
<dbReference type="RefSeq" id="WP_148899269.1">
    <property type="nucleotide sequence ID" value="NZ_VNHY01000003.1"/>
</dbReference>
<organism evidence="2 3">
    <name type="scientific">Fodinibius salinus</name>
    <dbReference type="NCBI Taxonomy" id="860790"/>
    <lineage>
        <taxon>Bacteria</taxon>
        <taxon>Pseudomonadati</taxon>
        <taxon>Balneolota</taxon>
        <taxon>Balneolia</taxon>
        <taxon>Balneolales</taxon>
        <taxon>Balneolaceae</taxon>
        <taxon>Fodinibius</taxon>
    </lineage>
</organism>
<name>A0A5D3YG88_9BACT</name>
<dbReference type="SMART" id="SM00507">
    <property type="entry name" value="HNHc"/>
    <property type="match status" value="1"/>
</dbReference>